<dbReference type="WBParaSite" id="GPUH_0000345601-mRNA-1">
    <property type="protein sequence ID" value="GPUH_0000345601-mRNA-1"/>
    <property type="gene ID" value="GPUH_0000345601"/>
</dbReference>
<sequence length="216" mass="24966">MRFILAKTTEFTCVFQVYDHVTRWQMRASILWARDLLPTNRRGSRAFVRVVFINRCQETAIVENTVNPIWNETLIYKRMILCGGMASVRKNPPAVVVEVCSEDFASSETFLGRFMTTPSVISLATDRRGTPTWFPLSFRKDKQKGALLALFELFLYEGEAVHIAPLKPPRKLQTNRYSVARDVCPVFKHYTVQILCWGVRDLPRYQVCAFNPQHSK</sequence>
<name>A0A183D409_9BILA</name>
<comment type="subcellular location">
    <subcellularLocation>
        <location evidence="1">Membrane</location>
        <topology evidence="1">Single-pass membrane protein</topology>
    </subcellularLocation>
</comment>
<protein>
    <submittedName>
        <fullName evidence="9">C2 domain-containing protein</fullName>
    </submittedName>
</protein>
<gene>
    <name evidence="7" type="ORF">GPUH_LOCUS3450</name>
</gene>
<dbReference type="PROSITE" id="PS50004">
    <property type="entry name" value="C2"/>
    <property type="match status" value="1"/>
</dbReference>
<dbReference type="InterPro" id="IPR035892">
    <property type="entry name" value="C2_domain_sf"/>
</dbReference>
<evidence type="ECO:0000259" key="6">
    <source>
        <dbReference type="PROSITE" id="PS50004"/>
    </source>
</evidence>
<keyword evidence="5" id="KW-0472">Membrane</keyword>
<dbReference type="InterPro" id="IPR037721">
    <property type="entry name" value="Ferlin"/>
</dbReference>
<evidence type="ECO:0000313" key="8">
    <source>
        <dbReference type="Proteomes" id="UP000271098"/>
    </source>
</evidence>
<evidence type="ECO:0000256" key="2">
    <source>
        <dbReference type="ARBA" id="ARBA00022692"/>
    </source>
</evidence>
<dbReference type="CDD" id="cd04017">
    <property type="entry name" value="C2D_Ferlin"/>
    <property type="match status" value="1"/>
</dbReference>
<dbReference type="SMART" id="SM00239">
    <property type="entry name" value="C2"/>
    <property type="match status" value="1"/>
</dbReference>
<evidence type="ECO:0000256" key="4">
    <source>
        <dbReference type="ARBA" id="ARBA00022989"/>
    </source>
</evidence>
<dbReference type="GO" id="GO:0016020">
    <property type="term" value="C:membrane"/>
    <property type="evidence" value="ECO:0007669"/>
    <property type="project" value="UniProtKB-SubCell"/>
</dbReference>
<dbReference type="SUPFAM" id="SSF49562">
    <property type="entry name" value="C2 domain (Calcium/lipid-binding domain, CaLB)"/>
    <property type="match status" value="1"/>
</dbReference>
<keyword evidence="3" id="KW-0677">Repeat</keyword>
<evidence type="ECO:0000313" key="7">
    <source>
        <dbReference type="EMBL" id="VDK39636.1"/>
    </source>
</evidence>
<dbReference type="EMBL" id="UYRT01005927">
    <property type="protein sequence ID" value="VDK39636.1"/>
    <property type="molecule type" value="Genomic_DNA"/>
</dbReference>
<dbReference type="GO" id="GO:0007009">
    <property type="term" value="P:plasma membrane organization"/>
    <property type="evidence" value="ECO:0007669"/>
    <property type="project" value="TreeGrafter"/>
</dbReference>
<reference evidence="9" key="1">
    <citation type="submission" date="2016-06" db="UniProtKB">
        <authorList>
            <consortium name="WormBaseParasite"/>
        </authorList>
    </citation>
    <scope>IDENTIFICATION</scope>
</reference>
<dbReference type="AlphaFoldDB" id="A0A183D409"/>
<keyword evidence="8" id="KW-1185">Reference proteome</keyword>
<reference evidence="7 8" key="2">
    <citation type="submission" date="2018-11" db="EMBL/GenBank/DDBJ databases">
        <authorList>
            <consortium name="Pathogen Informatics"/>
        </authorList>
    </citation>
    <scope>NUCLEOTIDE SEQUENCE [LARGE SCALE GENOMIC DNA]</scope>
</reference>
<evidence type="ECO:0000256" key="3">
    <source>
        <dbReference type="ARBA" id="ARBA00022737"/>
    </source>
</evidence>
<dbReference type="Proteomes" id="UP000271098">
    <property type="component" value="Unassembled WGS sequence"/>
</dbReference>
<dbReference type="OrthoDB" id="270970at2759"/>
<dbReference type="InterPro" id="IPR000008">
    <property type="entry name" value="C2_dom"/>
</dbReference>
<evidence type="ECO:0000256" key="5">
    <source>
        <dbReference type="ARBA" id="ARBA00023136"/>
    </source>
</evidence>
<dbReference type="InterPro" id="IPR037723">
    <property type="entry name" value="C2D_Ferlin"/>
</dbReference>
<dbReference type="PANTHER" id="PTHR12546:SF33">
    <property type="entry name" value="SPERM VESICLE FUSION PROTEIN FER-1"/>
    <property type="match status" value="1"/>
</dbReference>
<dbReference type="PANTHER" id="PTHR12546">
    <property type="entry name" value="FER-1-LIKE"/>
    <property type="match status" value="1"/>
</dbReference>
<dbReference type="Gene3D" id="2.60.40.150">
    <property type="entry name" value="C2 domain"/>
    <property type="match status" value="1"/>
</dbReference>
<evidence type="ECO:0000256" key="1">
    <source>
        <dbReference type="ARBA" id="ARBA00004167"/>
    </source>
</evidence>
<proteinExistence type="predicted"/>
<evidence type="ECO:0000313" key="9">
    <source>
        <dbReference type="WBParaSite" id="GPUH_0000345601-mRNA-1"/>
    </source>
</evidence>
<keyword evidence="4" id="KW-1133">Transmembrane helix</keyword>
<dbReference type="Pfam" id="PF00168">
    <property type="entry name" value="C2"/>
    <property type="match status" value="1"/>
</dbReference>
<feature type="domain" description="C2" evidence="6">
    <location>
        <begin position="8"/>
        <end position="134"/>
    </location>
</feature>
<accession>A0A183D409</accession>
<organism evidence="9">
    <name type="scientific">Gongylonema pulchrum</name>
    <dbReference type="NCBI Taxonomy" id="637853"/>
    <lineage>
        <taxon>Eukaryota</taxon>
        <taxon>Metazoa</taxon>
        <taxon>Ecdysozoa</taxon>
        <taxon>Nematoda</taxon>
        <taxon>Chromadorea</taxon>
        <taxon>Rhabditida</taxon>
        <taxon>Spirurina</taxon>
        <taxon>Spiruromorpha</taxon>
        <taxon>Spiruroidea</taxon>
        <taxon>Gongylonematidae</taxon>
        <taxon>Gongylonema</taxon>
    </lineage>
</organism>
<dbReference type="GO" id="GO:0061025">
    <property type="term" value="P:membrane fusion"/>
    <property type="evidence" value="ECO:0007669"/>
    <property type="project" value="TreeGrafter"/>
</dbReference>
<keyword evidence="2" id="KW-0812">Transmembrane</keyword>